<dbReference type="Gene3D" id="3.40.190.10">
    <property type="entry name" value="Periplasmic binding protein-like II"/>
    <property type="match status" value="2"/>
</dbReference>
<dbReference type="InterPro" id="IPR050490">
    <property type="entry name" value="Bact_solute-bd_prot1"/>
</dbReference>
<comment type="caution">
    <text evidence="2">The sequence shown here is derived from an EMBL/GenBank/DDBJ whole genome shotgun (WGS) entry which is preliminary data.</text>
</comment>
<evidence type="ECO:0000313" key="2">
    <source>
        <dbReference type="EMBL" id="PYI37846.1"/>
    </source>
</evidence>
<dbReference type="CDD" id="cd13585">
    <property type="entry name" value="PBP2_TMBP_like"/>
    <property type="match status" value="1"/>
</dbReference>
<feature type="chain" id="PRO_5038358023" evidence="1">
    <location>
        <begin position="26"/>
        <end position="436"/>
    </location>
</feature>
<evidence type="ECO:0000313" key="3">
    <source>
        <dbReference type="Proteomes" id="UP000247980"/>
    </source>
</evidence>
<protein>
    <submittedName>
        <fullName evidence="2">ABC transporter substrate-binding protein</fullName>
    </submittedName>
</protein>
<reference evidence="2 3" key="1">
    <citation type="submission" date="2018-05" db="EMBL/GenBank/DDBJ databases">
        <title>Genetic diversity of glacier-inhabiting Cryobacterium bacteria in China and description of Cryobacterium mengkeensis sp. nov. and Arthrobacter glacialis sp. nov.</title>
        <authorList>
            <person name="Liu Q."/>
            <person name="Xin Y.-H."/>
        </authorList>
    </citation>
    <scope>NUCLEOTIDE SEQUENCE [LARGE SCALE GENOMIC DNA]</scope>
    <source>
        <strain evidence="2 3">B7</strain>
    </source>
</reference>
<dbReference type="OrthoDB" id="9770625at2"/>
<evidence type="ECO:0000256" key="1">
    <source>
        <dbReference type="SAM" id="SignalP"/>
    </source>
</evidence>
<feature type="signal peptide" evidence="1">
    <location>
        <begin position="1"/>
        <end position="25"/>
    </location>
</feature>
<gene>
    <name evidence="2" type="ORF">CVS30_13670</name>
</gene>
<dbReference type="RefSeq" id="WP_110485884.1">
    <property type="nucleotide sequence ID" value="NZ_QJVC01000016.1"/>
</dbReference>
<proteinExistence type="predicted"/>
<dbReference type="Pfam" id="PF01547">
    <property type="entry name" value="SBP_bac_1"/>
    <property type="match status" value="1"/>
</dbReference>
<dbReference type="EMBL" id="QJVC01000016">
    <property type="protein sequence ID" value="PYI37846.1"/>
    <property type="molecule type" value="Genomic_DNA"/>
</dbReference>
<name>A0A2V5JK81_9MICC</name>
<keyword evidence="1" id="KW-0732">Signal</keyword>
<dbReference type="SUPFAM" id="SSF53850">
    <property type="entry name" value="Periplasmic binding protein-like II"/>
    <property type="match status" value="1"/>
</dbReference>
<accession>A0A2V5JK81</accession>
<dbReference type="PROSITE" id="PS51257">
    <property type="entry name" value="PROKAR_LIPOPROTEIN"/>
    <property type="match status" value="1"/>
</dbReference>
<sequence>MKEITRRQSLIKIAAAATCSMFLLAGCSGNTDGGDAGSIEGTKINVNLAAGGWTNTVEKLLPEFESKTGVKVSLNVLGTEQLDNQYQVKLNSRSEDLDVMVYRPSQSTKLFADNGWLEDISDRVSGDEAWKWTDFSESSRAATTVDAHAFGVPLMTERDIIFYNKEMFAAKGIAIPKTMDELEAVAKALTDTTSGTYGVVMRGKANAAVTSFSSFLYSFGADWITKDGDSGIGTAEAAAAYQYYGDLVRNYGPPGATSLDGTEARGIFQQGKAAMYIDADSGAGLIEDATQSSVAGKVGYAAFPAGPAGAKPYDVTSWAAGVSAYSKNKDASWEFIKWATSSEVLNAAMSDQSSPSPRISSWADSAVTANYPEELVKIFSTYSSTAVGHDRPQVIQVNKARDIVGAPITVALEGGDVTAAAKQASNSFTEFLKTDK</sequence>
<dbReference type="Proteomes" id="UP000247980">
    <property type="component" value="Unassembled WGS sequence"/>
</dbReference>
<organism evidence="2 3">
    <name type="scientific">Arthrobacter psychrolactophilus</name>
    <dbReference type="NCBI Taxonomy" id="92442"/>
    <lineage>
        <taxon>Bacteria</taxon>
        <taxon>Bacillati</taxon>
        <taxon>Actinomycetota</taxon>
        <taxon>Actinomycetes</taxon>
        <taxon>Micrococcales</taxon>
        <taxon>Micrococcaceae</taxon>
        <taxon>Arthrobacter</taxon>
    </lineage>
</organism>
<dbReference type="PANTHER" id="PTHR43649:SF12">
    <property type="entry name" value="DIACETYLCHITOBIOSE BINDING PROTEIN DASA"/>
    <property type="match status" value="1"/>
</dbReference>
<dbReference type="AlphaFoldDB" id="A0A2V5JK81"/>
<dbReference type="InterPro" id="IPR006059">
    <property type="entry name" value="SBP"/>
</dbReference>
<dbReference type="PANTHER" id="PTHR43649">
    <property type="entry name" value="ARABINOSE-BINDING PROTEIN-RELATED"/>
    <property type="match status" value="1"/>
</dbReference>
<keyword evidence="3" id="KW-1185">Reference proteome</keyword>